<evidence type="ECO:0000259" key="3">
    <source>
        <dbReference type="Pfam" id="PF06762"/>
    </source>
</evidence>
<organism evidence="4">
    <name type="scientific">Emiliania huxleyi</name>
    <name type="common">Coccolithophore</name>
    <name type="synonym">Pontosphaera huxleyi</name>
    <dbReference type="NCBI Taxonomy" id="2903"/>
    <lineage>
        <taxon>Eukaryota</taxon>
        <taxon>Haptista</taxon>
        <taxon>Haptophyta</taxon>
        <taxon>Prymnesiophyceae</taxon>
        <taxon>Isochrysidales</taxon>
        <taxon>Noelaerhabdaceae</taxon>
        <taxon>Emiliania</taxon>
    </lineage>
</organism>
<keyword evidence="2" id="KW-0812">Transmembrane</keyword>
<proteinExistence type="predicted"/>
<dbReference type="GO" id="GO:0005789">
    <property type="term" value="C:endoplasmic reticulum membrane"/>
    <property type="evidence" value="ECO:0007669"/>
    <property type="project" value="TreeGrafter"/>
</dbReference>
<feature type="compositionally biased region" description="Low complexity" evidence="1">
    <location>
        <begin position="307"/>
        <end position="322"/>
    </location>
</feature>
<keyword evidence="2" id="KW-0472">Membrane</keyword>
<keyword evidence="2" id="KW-1133">Transmembrane helix</keyword>
<dbReference type="InterPro" id="IPR009613">
    <property type="entry name" value="LMF"/>
</dbReference>
<evidence type="ECO:0000256" key="1">
    <source>
        <dbReference type="SAM" id="MobiDB-lite"/>
    </source>
</evidence>
<feature type="domain" description="Lipase maturation factor 1/2 N-terminal" evidence="3">
    <location>
        <begin position="114"/>
        <end position="250"/>
    </location>
</feature>
<evidence type="ECO:0000313" key="4">
    <source>
        <dbReference type="EMBL" id="CAE0596290.1"/>
    </source>
</evidence>
<dbReference type="PANTHER" id="PTHR14463:SF5">
    <property type="entry name" value="LIPASE MATURATION FACTOR 2"/>
    <property type="match status" value="1"/>
</dbReference>
<dbReference type="EMBL" id="HBIR01058481">
    <property type="protein sequence ID" value="CAE0596290.1"/>
    <property type="molecule type" value="Transcribed_RNA"/>
</dbReference>
<accession>A0A7S3TWL1</accession>
<dbReference type="Pfam" id="PF06762">
    <property type="entry name" value="LMF1"/>
    <property type="match status" value="1"/>
</dbReference>
<feature type="transmembrane region" description="Helical" evidence="2">
    <location>
        <begin position="94"/>
        <end position="113"/>
    </location>
</feature>
<sequence>MPSSRALFLRGFGGVWLCAFTSYYLQFPGLYGSDGLLPAGPAWRSSERVPFADRPSLLLFLGTEDDVDVALELISLIGVLVSASVLAGVLHASLFALLHLLYLTLFLAGPTFLAFQWDIFLLETGFMAIFYAPFGATVRDIDVIGHPMAWVLRVQWVKFMLCSGAVKVFSQGPTWRELTALEFHFASTCLPTAEAWLFHSLPPALLRAGVAFMFVCELIAPWLLLLPVTPVRRVGVLVQVAFQALIQLSGITTGLTCTLASSSSRLGRRTRPRSPPGGRPAGWSPACWRLPSRGSSSGGRGSEARSARCPRSARSASRGHASFQSPWSGRRSRRARGRWRR</sequence>
<feature type="transmembrane region" description="Helical" evidence="2">
    <location>
        <begin position="7"/>
        <end position="25"/>
    </location>
</feature>
<dbReference type="GO" id="GO:0051604">
    <property type="term" value="P:protein maturation"/>
    <property type="evidence" value="ECO:0007669"/>
    <property type="project" value="InterPro"/>
</dbReference>
<dbReference type="PANTHER" id="PTHR14463">
    <property type="entry name" value="LIPASE MATURATION FACTOR"/>
    <property type="match status" value="1"/>
</dbReference>
<feature type="region of interest" description="Disordered" evidence="1">
    <location>
        <begin position="266"/>
        <end position="341"/>
    </location>
</feature>
<feature type="transmembrane region" description="Helical" evidence="2">
    <location>
        <begin position="69"/>
        <end position="87"/>
    </location>
</feature>
<dbReference type="InterPro" id="IPR057434">
    <property type="entry name" value="LMF1/2_N"/>
</dbReference>
<reference evidence="4" key="1">
    <citation type="submission" date="2021-01" db="EMBL/GenBank/DDBJ databases">
        <authorList>
            <person name="Corre E."/>
            <person name="Pelletier E."/>
            <person name="Niang G."/>
            <person name="Scheremetjew M."/>
            <person name="Finn R."/>
            <person name="Kale V."/>
            <person name="Holt S."/>
            <person name="Cochrane G."/>
            <person name="Meng A."/>
            <person name="Brown T."/>
            <person name="Cohen L."/>
        </authorList>
    </citation>
    <scope>NUCLEOTIDE SEQUENCE</scope>
    <source>
        <strain evidence="4">379</strain>
    </source>
</reference>
<protein>
    <recommendedName>
        <fullName evidence="3">Lipase maturation factor 1/2 N-terminal domain-containing protein</fullName>
    </recommendedName>
</protein>
<evidence type="ECO:0000256" key="2">
    <source>
        <dbReference type="SAM" id="Phobius"/>
    </source>
</evidence>
<dbReference type="AlphaFoldDB" id="A0A7S3TWL1"/>
<feature type="compositionally biased region" description="Basic residues" evidence="1">
    <location>
        <begin position="330"/>
        <end position="341"/>
    </location>
</feature>
<gene>
    <name evidence="4" type="ORF">EHUX00137_LOCUS45474</name>
</gene>
<feature type="transmembrane region" description="Helical" evidence="2">
    <location>
        <begin position="204"/>
        <end position="224"/>
    </location>
</feature>
<name>A0A7S3TWL1_EMIHU</name>